<evidence type="ECO:0000256" key="1">
    <source>
        <dbReference type="SAM" id="MobiDB-lite"/>
    </source>
</evidence>
<reference evidence="2" key="1">
    <citation type="submission" date="2022-06" db="EMBL/GenBank/DDBJ databases">
        <title>Genome public.</title>
        <authorList>
            <person name="Sun Q."/>
        </authorList>
    </citation>
    <scope>NUCLEOTIDE SEQUENCE</scope>
    <source>
        <strain evidence="2">CWNU-1</strain>
    </source>
</reference>
<name>A0ABT0UTI3_9ACTN</name>
<dbReference type="Proteomes" id="UP001431429">
    <property type="component" value="Unassembled WGS sequence"/>
</dbReference>
<evidence type="ECO:0008006" key="4">
    <source>
        <dbReference type="Google" id="ProtNLM"/>
    </source>
</evidence>
<evidence type="ECO:0000313" key="2">
    <source>
        <dbReference type="EMBL" id="MCM2391902.1"/>
    </source>
</evidence>
<gene>
    <name evidence="2" type="ORF">NBG84_27055</name>
</gene>
<proteinExistence type="predicted"/>
<keyword evidence="3" id="KW-1185">Reference proteome</keyword>
<feature type="region of interest" description="Disordered" evidence="1">
    <location>
        <begin position="55"/>
        <end position="153"/>
    </location>
</feature>
<sequence>MSNDQLYARLDAEEAKHKSAIEALQGEIAAHNAKLRDIDGARRALASIFAPQAADPVPAAAAAVEVSESESADDASAPVADTIAVSAEPAAATDPTELQGDADTAAIADSATDASHEAQKPVRKRAAKKKPQKKSPAKKAVPAQRTGQRREQITSVLQESGEPMSAAQVAEALGVLEPTRGQVDGVRGVLNSLAEAGLASRQGRGKYAWAEGK</sequence>
<feature type="compositionally biased region" description="Low complexity" evidence="1">
    <location>
        <begin position="101"/>
        <end position="113"/>
    </location>
</feature>
<protein>
    <recommendedName>
        <fullName evidence="4">Regulatory protein</fullName>
    </recommendedName>
</protein>
<comment type="caution">
    <text evidence="2">The sequence shown here is derived from an EMBL/GenBank/DDBJ whole genome shotgun (WGS) entry which is preliminary data.</text>
</comment>
<dbReference type="RefSeq" id="WP_250922232.1">
    <property type="nucleotide sequence ID" value="NZ_JAMQAW010000034.1"/>
</dbReference>
<dbReference type="EMBL" id="JAMQAW010000034">
    <property type="protein sequence ID" value="MCM2391902.1"/>
    <property type="molecule type" value="Genomic_DNA"/>
</dbReference>
<accession>A0ABT0UTI3</accession>
<feature type="compositionally biased region" description="Low complexity" evidence="1">
    <location>
        <begin position="55"/>
        <end position="66"/>
    </location>
</feature>
<organism evidence="2 3">
    <name type="scientific">Streptomyces albipurpureus</name>
    <dbReference type="NCBI Taxonomy" id="2897419"/>
    <lineage>
        <taxon>Bacteria</taxon>
        <taxon>Bacillati</taxon>
        <taxon>Actinomycetota</taxon>
        <taxon>Actinomycetes</taxon>
        <taxon>Kitasatosporales</taxon>
        <taxon>Streptomycetaceae</taxon>
        <taxon>Streptomyces</taxon>
    </lineage>
</organism>
<feature type="compositionally biased region" description="Basic residues" evidence="1">
    <location>
        <begin position="121"/>
        <end position="137"/>
    </location>
</feature>
<evidence type="ECO:0000313" key="3">
    <source>
        <dbReference type="Proteomes" id="UP001431429"/>
    </source>
</evidence>